<evidence type="ECO:0000256" key="6">
    <source>
        <dbReference type="ARBA" id="ARBA00022692"/>
    </source>
</evidence>
<evidence type="ECO:0000256" key="5">
    <source>
        <dbReference type="ARBA" id="ARBA00022679"/>
    </source>
</evidence>
<dbReference type="Pfam" id="PF01066">
    <property type="entry name" value="CDP-OH_P_transf"/>
    <property type="match status" value="1"/>
</dbReference>
<evidence type="ECO:0000256" key="1">
    <source>
        <dbReference type="ARBA" id="ARBA00004141"/>
    </source>
</evidence>
<name>F7Y4V6_MESOW</name>
<sequence>MTKSWTADPNRPVRAAKGIGGFSLAPGFRLDHLSASKLAGTHLTIPNLITILRLLLVPAVVLAMLQERWDWAFVGFVVAGVSDGVDGFIARRFNQWSRLGAYLDPIADKLLLVSVFIVMGFIGQLPLWLVVTMVARDALIVCAVLLSSVMAQPVEMKPLFVSKANTAIQIVLAAVVLGELALAVRLDPLRPALILLSGVLTVASAAAYLVAWLRHMSGYGESSKPDT</sequence>
<dbReference type="HOGENOM" id="CLU_051314_6_1_5"/>
<keyword evidence="5 12" id="KW-0808">Transferase</keyword>
<gene>
    <name evidence="14" type="ordered locus">Mesop_5167</name>
</gene>
<evidence type="ECO:0000256" key="10">
    <source>
        <dbReference type="ARBA" id="ARBA00023209"/>
    </source>
</evidence>
<dbReference type="PANTHER" id="PTHR14269">
    <property type="entry name" value="CDP-DIACYLGLYCEROL--GLYCEROL-3-PHOSPHATE 3-PHOSPHATIDYLTRANSFERASE-RELATED"/>
    <property type="match status" value="1"/>
</dbReference>
<comment type="subcellular location">
    <subcellularLocation>
        <location evidence="1">Membrane</location>
        <topology evidence="1">Multi-pass membrane protein</topology>
    </subcellularLocation>
</comment>
<keyword evidence="10" id="KW-0594">Phospholipid biosynthesis</keyword>
<evidence type="ECO:0000313" key="15">
    <source>
        <dbReference type="Proteomes" id="UP000001623"/>
    </source>
</evidence>
<feature type="transmembrane region" description="Helical" evidence="13">
    <location>
        <begin position="137"/>
        <end position="154"/>
    </location>
</feature>
<comment type="pathway">
    <text evidence="2">Lipid metabolism.</text>
</comment>
<dbReference type="GO" id="GO:0046474">
    <property type="term" value="P:glycerophospholipid biosynthetic process"/>
    <property type="evidence" value="ECO:0007669"/>
    <property type="project" value="TreeGrafter"/>
</dbReference>
<organism evidence="14 15">
    <name type="scientific">Mesorhizobium opportunistum (strain LMG 24607 / HAMBI 3007 / WSM2075)</name>
    <dbReference type="NCBI Taxonomy" id="536019"/>
    <lineage>
        <taxon>Bacteria</taxon>
        <taxon>Pseudomonadati</taxon>
        <taxon>Pseudomonadota</taxon>
        <taxon>Alphaproteobacteria</taxon>
        <taxon>Hyphomicrobiales</taxon>
        <taxon>Phyllobacteriaceae</taxon>
        <taxon>Mesorhizobium</taxon>
    </lineage>
</organism>
<dbReference type="AlphaFoldDB" id="F7Y4V6"/>
<dbReference type="GO" id="GO:0016780">
    <property type="term" value="F:phosphotransferase activity, for other substituted phosphate groups"/>
    <property type="evidence" value="ECO:0007669"/>
    <property type="project" value="InterPro"/>
</dbReference>
<evidence type="ECO:0000313" key="14">
    <source>
        <dbReference type="EMBL" id="AEH89584.1"/>
    </source>
</evidence>
<keyword evidence="4" id="KW-0444">Lipid biosynthesis</keyword>
<accession>F7Y4V6</accession>
<keyword evidence="6 13" id="KW-0812">Transmembrane</keyword>
<keyword evidence="8" id="KW-0443">Lipid metabolism</keyword>
<comment type="similarity">
    <text evidence="3 12">Belongs to the CDP-alcohol phosphatidyltransferase class-I family.</text>
</comment>
<dbReference type="Proteomes" id="UP000001623">
    <property type="component" value="Chromosome"/>
</dbReference>
<protein>
    <submittedName>
        <fullName evidence="14">CDP-alcohol phosphatidyltransferase</fullName>
    </submittedName>
</protein>
<dbReference type="PROSITE" id="PS00379">
    <property type="entry name" value="CDP_ALCOHOL_P_TRANSF"/>
    <property type="match status" value="1"/>
</dbReference>
<dbReference type="InterPro" id="IPR050324">
    <property type="entry name" value="CDP-alcohol_PTase-I"/>
</dbReference>
<dbReference type="InterPro" id="IPR048254">
    <property type="entry name" value="CDP_ALCOHOL_P_TRANSF_CS"/>
</dbReference>
<dbReference type="FunFam" id="1.20.120.1760:FF:000033">
    <property type="entry name" value="CDP-alcohol phosphatidyltransferase"/>
    <property type="match status" value="1"/>
</dbReference>
<evidence type="ECO:0000256" key="4">
    <source>
        <dbReference type="ARBA" id="ARBA00022516"/>
    </source>
</evidence>
<evidence type="ECO:0000256" key="2">
    <source>
        <dbReference type="ARBA" id="ARBA00005189"/>
    </source>
</evidence>
<dbReference type="Gene3D" id="1.20.120.1760">
    <property type="match status" value="1"/>
</dbReference>
<dbReference type="KEGG" id="mop:Mesop_5167"/>
<feature type="transmembrane region" description="Helical" evidence="13">
    <location>
        <begin position="192"/>
        <end position="213"/>
    </location>
</feature>
<evidence type="ECO:0000256" key="12">
    <source>
        <dbReference type="RuleBase" id="RU003750"/>
    </source>
</evidence>
<dbReference type="EMBL" id="CP002279">
    <property type="protein sequence ID" value="AEH89584.1"/>
    <property type="molecule type" value="Genomic_DNA"/>
</dbReference>
<evidence type="ECO:0000256" key="3">
    <source>
        <dbReference type="ARBA" id="ARBA00010441"/>
    </source>
</evidence>
<keyword evidence="9 13" id="KW-0472">Membrane</keyword>
<evidence type="ECO:0000256" key="8">
    <source>
        <dbReference type="ARBA" id="ARBA00023098"/>
    </source>
</evidence>
<dbReference type="eggNOG" id="COG0558">
    <property type="taxonomic scope" value="Bacteria"/>
</dbReference>
<evidence type="ECO:0000256" key="9">
    <source>
        <dbReference type="ARBA" id="ARBA00023136"/>
    </source>
</evidence>
<evidence type="ECO:0000256" key="7">
    <source>
        <dbReference type="ARBA" id="ARBA00022989"/>
    </source>
</evidence>
<proteinExistence type="inferred from homology"/>
<keyword evidence="11" id="KW-1208">Phospholipid metabolism</keyword>
<evidence type="ECO:0000256" key="13">
    <source>
        <dbReference type="SAM" id="Phobius"/>
    </source>
</evidence>
<dbReference type="InterPro" id="IPR000462">
    <property type="entry name" value="CDP-OH_P_trans"/>
</dbReference>
<evidence type="ECO:0000256" key="11">
    <source>
        <dbReference type="ARBA" id="ARBA00023264"/>
    </source>
</evidence>
<dbReference type="InterPro" id="IPR043130">
    <property type="entry name" value="CDP-OH_PTrfase_TM_dom"/>
</dbReference>
<reference evidence="14 15" key="1">
    <citation type="submission" date="2010-10" db="EMBL/GenBank/DDBJ databases">
        <title>Complete sequence of Mesorhizobium opportunistum WSM2075.</title>
        <authorList>
            <consortium name="US DOE Joint Genome Institute"/>
            <person name="Lucas S."/>
            <person name="Copeland A."/>
            <person name="Lapidus A."/>
            <person name="Cheng J.-F."/>
            <person name="Bruce D."/>
            <person name="Goodwin L."/>
            <person name="Pitluck S."/>
            <person name="Chertkov O."/>
            <person name="Misra M."/>
            <person name="Detter J.C."/>
            <person name="Han C."/>
            <person name="Tapia R."/>
            <person name="Land M."/>
            <person name="Hauser L."/>
            <person name="Kyrpides N."/>
            <person name="Ovchinnikova G."/>
            <person name="Mavrommatis K.M."/>
            <person name="Tiwari R.P."/>
            <person name="Howieson J.G."/>
            <person name="O'Hara G.W."/>
            <person name="Nandasena K.G."/>
            <person name="Woyke T."/>
        </authorList>
    </citation>
    <scope>NUCLEOTIDE SEQUENCE [LARGE SCALE GENOMIC DNA]</scope>
    <source>
        <strain evidence="15">LMG 24607 / HAMBI 3007 / WSM2075</strain>
    </source>
</reference>
<feature type="transmembrane region" description="Helical" evidence="13">
    <location>
        <begin position="71"/>
        <end position="89"/>
    </location>
</feature>
<feature type="transmembrane region" description="Helical" evidence="13">
    <location>
        <begin position="166"/>
        <end position="186"/>
    </location>
</feature>
<dbReference type="GO" id="GO:0016020">
    <property type="term" value="C:membrane"/>
    <property type="evidence" value="ECO:0007669"/>
    <property type="project" value="UniProtKB-SubCell"/>
</dbReference>
<feature type="transmembrane region" description="Helical" evidence="13">
    <location>
        <begin position="45"/>
        <end position="65"/>
    </location>
</feature>
<dbReference type="STRING" id="536019.Mesop_5167"/>
<keyword evidence="7 13" id="KW-1133">Transmembrane helix</keyword>
<dbReference type="PANTHER" id="PTHR14269:SF62">
    <property type="entry name" value="CDP-DIACYLGLYCEROL--GLYCEROL-3-PHOSPHATE 3-PHOSPHATIDYLTRANSFERASE 1, CHLOROPLASTIC"/>
    <property type="match status" value="1"/>
</dbReference>
<feature type="transmembrane region" description="Helical" evidence="13">
    <location>
        <begin position="110"/>
        <end position="131"/>
    </location>
</feature>